<dbReference type="PANTHER" id="PTHR13847">
    <property type="entry name" value="SARCOSINE DEHYDROGENASE-RELATED"/>
    <property type="match status" value="1"/>
</dbReference>
<evidence type="ECO:0000256" key="2">
    <source>
        <dbReference type="SAM" id="Phobius"/>
    </source>
</evidence>
<protein>
    <recommendedName>
        <fullName evidence="3">FAD dependent oxidoreductase domain-containing protein</fullName>
    </recommendedName>
</protein>
<gene>
    <name evidence="4" type="ORF">S12H4_10092</name>
</gene>
<dbReference type="InterPro" id="IPR006076">
    <property type="entry name" value="FAD-dep_OxRdtase"/>
</dbReference>
<feature type="transmembrane region" description="Helical" evidence="2">
    <location>
        <begin position="6"/>
        <end position="25"/>
    </location>
</feature>
<sequence length="202" mass="22244">MKAKLAEVVVIGGGVIGTSIAYYLARKGIDVTLVDKDDIASGTSSACDGCVFLQTKEPGPKLEMALESAEIFQSLGEELSYDIEYRKDGGMVVIETEEEFESMLSLVKRQREFELEVELLDKDQMMKRQPYLSHQLLASTYSPTDAQVHPIKLTLGFAQAAQHYGAKLYSFTQVKGIRVSNDQVTGVVTNEGEIRTKVVVNA</sequence>
<dbReference type="Gene3D" id="3.50.50.60">
    <property type="entry name" value="FAD/NAD(P)-binding domain"/>
    <property type="match status" value="1"/>
</dbReference>
<reference evidence="4" key="1">
    <citation type="journal article" date="2014" name="Front. Microbiol.">
        <title>High frequency of phylogenetically diverse reductive dehalogenase-homologous genes in deep subseafloor sedimentary metagenomes.</title>
        <authorList>
            <person name="Kawai M."/>
            <person name="Futagami T."/>
            <person name="Toyoda A."/>
            <person name="Takaki Y."/>
            <person name="Nishi S."/>
            <person name="Hori S."/>
            <person name="Arai W."/>
            <person name="Tsubouchi T."/>
            <person name="Morono Y."/>
            <person name="Uchiyama I."/>
            <person name="Ito T."/>
            <person name="Fujiyama A."/>
            <person name="Inagaki F."/>
            <person name="Takami H."/>
        </authorList>
    </citation>
    <scope>NUCLEOTIDE SEQUENCE</scope>
    <source>
        <strain evidence="4">Expedition CK06-06</strain>
    </source>
</reference>
<dbReference type="Pfam" id="PF01266">
    <property type="entry name" value="DAO"/>
    <property type="match status" value="1"/>
</dbReference>
<feature type="domain" description="FAD dependent oxidoreductase" evidence="3">
    <location>
        <begin position="8"/>
        <end position="202"/>
    </location>
</feature>
<evidence type="ECO:0000313" key="4">
    <source>
        <dbReference type="EMBL" id="GAI61112.1"/>
    </source>
</evidence>
<keyword evidence="2" id="KW-1133">Transmembrane helix</keyword>
<dbReference type="Gene3D" id="3.30.9.10">
    <property type="entry name" value="D-Amino Acid Oxidase, subunit A, domain 2"/>
    <property type="match status" value="1"/>
</dbReference>
<dbReference type="SUPFAM" id="SSF51905">
    <property type="entry name" value="FAD/NAD(P)-binding domain"/>
    <property type="match status" value="1"/>
</dbReference>
<organism evidence="4">
    <name type="scientific">marine sediment metagenome</name>
    <dbReference type="NCBI Taxonomy" id="412755"/>
    <lineage>
        <taxon>unclassified sequences</taxon>
        <taxon>metagenomes</taxon>
        <taxon>ecological metagenomes</taxon>
    </lineage>
</organism>
<accession>X1PXV7</accession>
<evidence type="ECO:0000259" key="3">
    <source>
        <dbReference type="Pfam" id="PF01266"/>
    </source>
</evidence>
<keyword evidence="2" id="KW-0472">Membrane</keyword>
<keyword evidence="1" id="KW-0560">Oxidoreductase</keyword>
<feature type="non-terminal residue" evidence="4">
    <location>
        <position position="202"/>
    </location>
</feature>
<proteinExistence type="predicted"/>
<dbReference type="EMBL" id="BARW01004242">
    <property type="protein sequence ID" value="GAI61112.1"/>
    <property type="molecule type" value="Genomic_DNA"/>
</dbReference>
<dbReference type="GO" id="GO:0016491">
    <property type="term" value="F:oxidoreductase activity"/>
    <property type="evidence" value="ECO:0007669"/>
    <property type="project" value="UniProtKB-KW"/>
</dbReference>
<keyword evidence="2" id="KW-0812">Transmembrane</keyword>
<name>X1PXV7_9ZZZZ</name>
<dbReference type="PANTHER" id="PTHR13847:SF287">
    <property type="entry name" value="FAD-DEPENDENT OXIDOREDUCTASE DOMAIN-CONTAINING PROTEIN 1"/>
    <property type="match status" value="1"/>
</dbReference>
<dbReference type="GO" id="GO:0005737">
    <property type="term" value="C:cytoplasm"/>
    <property type="evidence" value="ECO:0007669"/>
    <property type="project" value="TreeGrafter"/>
</dbReference>
<comment type="caution">
    <text evidence="4">The sequence shown here is derived from an EMBL/GenBank/DDBJ whole genome shotgun (WGS) entry which is preliminary data.</text>
</comment>
<evidence type="ECO:0000256" key="1">
    <source>
        <dbReference type="ARBA" id="ARBA00023002"/>
    </source>
</evidence>
<dbReference type="AlphaFoldDB" id="X1PXV7"/>
<dbReference type="InterPro" id="IPR036188">
    <property type="entry name" value="FAD/NAD-bd_sf"/>
</dbReference>